<dbReference type="AlphaFoldDB" id="A0A238BM17"/>
<protein>
    <submittedName>
        <fullName evidence="3">Uncharacterized protein</fullName>
    </submittedName>
</protein>
<dbReference type="PANTHER" id="PTHR15742:SF5">
    <property type="entry name" value="GIRDIN"/>
    <property type="match status" value="1"/>
</dbReference>
<keyword evidence="1" id="KW-0175">Coiled coil</keyword>
<feature type="coiled-coil region" evidence="1">
    <location>
        <begin position="160"/>
        <end position="336"/>
    </location>
</feature>
<feature type="region of interest" description="Disordered" evidence="2">
    <location>
        <begin position="34"/>
        <end position="105"/>
    </location>
</feature>
<dbReference type="PANTHER" id="PTHR15742">
    <property type="entry name" value="GIRDIN"/>
    <property type="match status" value="1"/>
</dbReference>
<evidence type="ECO:0000256" key="1">
    <source>
        <dbReference type="SAM" id="Coils"/>
    </source>
</evidence>
<evidence type="ECO:0000313" key="3">
    <source>
        <dbReference type="EMBL" id="OZC05916.1"/>
    </source>
</evidence>
<reference evidence="3 4" key="1">
    <citation type="submission" date="2015-12" db="EMBL/GenBank/DDBJ databases">
        <title>Draft genome of the nematode, Onchocerca flexuosa.</title>
        <authorList>
            <person name="Mitreva M."/>
        </authorList>
    </citation>
    <scope>NUCLEOTIDE SEQUENCE [LARGE SCALE GENOMIC DNA]</scope>
    <source>
        <strain evidence="3">Red Deer</strain>
    </source>
</reference>
<proteinExistence type="predicted"/>
<dbReference type="InterPro" id="IPR049885">
    <property type="entry name" value="MTCL1-3"/>
</dbReference>
<evidence type="ECO:0000256" key="2">
    <source>
        <dbReference type="SAM" id="MobiDB-lite"/>
    </source>
</evidence>
<keyword evidence="4" id="KW-1185">Reference proteome</keyword>
<dbReference type="Proteomes" id="UP000242913">
    <property type="component" value="Unassembled WGS sequence"/>
</dbReference>
<organism evidence="3 4">
    <name type="scientific">Onchocerca flexuosa</name>
    <dbReference type="NCBI Taxonomy" id="387005"/>
    <lineage>
        <taxon>Eukaryota</taxon>
        <taxon>Metazoa</taxon>
        <taxon>Ecdysozoa</taxon>
        <taxon>Nematoda</taxon>
        <taxon>Chromadorea</taxon>
        <taxon>Rhabditida</taxon>
        <taxon>Spirurina</taxon>
        <taxon>Spiruromorpha</taxon>
        <taxon>Filarioidea</taxon>
        <taxon>Onchocercidae</taxon>
        <taxon>Onchocerca</taxon>
    </lineage>
</organism>
<name>A0A238BM17_9BILA</name>
<feature type="compositionally biased region" description="Polar residues" evidence="2">
    <location>
        <begin position="37"/>
        <end position="68"/>
    </location>
</feature>
<sequence length="338" mass="39150">MSSEASCSGFEPQNYLRERCKKCFSLRSKHDLKNCTERTATSNNNFDDTSMNTNQQQQQLESTGTSNATKDRSREKRRSWRDKTSTTQDNGAPEHVNSEGIEEDTVSCTSFKSAISKDMSSAKSAESISDTKSMITAISDSIQDEERAITPVESDANFDATMMKAEIAHLTEEVIKLKEERQKWTLRREKRRNSGDDSLVEMLEERLAEAENCIQDYRDENTVLKCELRELQECEGTSDGRGEMNTKLMEKLKASESLCDELMEENESLKADIKDLQQEIEEMQDQYREEEIEEFRELQRELEQNAKNCRILQFKLRKSERVREELDAEKQHLEVKVK</sequence>
<evidence type="ECO:0000313" key="4">
    <source>
        <dbReference type="Proteomes" id="UP000242913"/>
    </source>
</evidence>
<dbReference type="OrthoDB" id="10036174at2759"/>
<dbReference type="EMBL" id="KZ270329">
    <property type="protein sequence ID" value="OZC05916.1"/>
    <property type="molecule type" value="Genomic_DNA"/>
</dbReference>
<feature type="non-terminal residue" evidence="3">
    <location>
        <position position="338"/>
    </location>
</feature>
<gene>
    <name evidence="3" type="ORF">X798_07105</name>
</gene>
<accession>A0A238BM17</accession>